<dbReference type="InterPro" id="IPR035895">
    <property type="entry name" value="HPr-like_sf"/>
</dbReference>
<dbReference type="NCBIfam" id="TIGR01003">
    <property type="entry name" value="PTS_HPr_family"/>
    <property type="match status" value="1"/>
</dbReference>
<dbReference type="InterPro" id="IPR050399">
    <property type="entry name" value="HPr"/>
</dbReference>
<dbReference type="GO" id="GO:0005737">
    <property type="term" value="C:cytoplasm"/>
    <property type="evidence" value="ECO:0007669"/>
    <property type="project" value="UniProtKB-SubCell"/>
</dbReference>
<accession>A0A7Y0LXE7</accession>
<dbReference type="PROSITE" id="PS51350">
    <property type="entry name" value="PTS_HPR_DOM"/>
    <property type="match status" value="1"/>
</dbReference>
<dbReference type="PROSITE" id="PS00369">
    <property type="entry name" value="PTS_HPR_HIS"/>
    <property type="match status" value="1"/>
</dbReference>
<name>A0A7Y0LXE7_CELFI</name>
<evidence type="ECO:0000313" key="8">
    <source>
        <dbReference type="Proteomes" id="UP000562124"/>
    </source>
</evidence>
<dbReference type="Pfam" id="PF00381">
    <property type="entry name" value="PTS-HPr"/>
    <property type="match status" value="1"/>
</dbReference>
<comment type="function">
    <text evidence="1">General (non sugar-specific) component of the phosphoenolpyruvate-dependent sugar phosphotransferase system (sugar PTS). This major carbohydrate active-transport system catalyzes the phosphorylation of incoming sugar substrates concomitantly with their translocation across the cell membrane. The phosphoryl group from phosphoenolpyruvate (PEP) is transferred to the phosphoryl carrier protein HPr by enzyme I. Phospho-HPr then transfers it to the PTS EIIA domain.</text>
</comment>
<dbReference type="InterPro" id="IPR001020">
    <property type="entry name" value="PTS_HPr_His_P_site"/>
</dbReference>
<evidence type="ECO:0000313" key="7">
    <source>
        <dbReference type="EMBL" id="NMR19656.1"/>
    </source>
</evidence>
<dbReference type="InterPro" id="IPR002114">
    <property type="entry name" value="PTS_HPr_Ser_P_site"/>
</dbReference>
<evidence type="ECO:0000256" key="1">
    <source>
        <dbReference type="ARBA" id="ARBA00003681"/>
    </source>
</evidence>
<dbReference type="Proteomes" id="UP000562124">
    <property type="component" value="Unassembled WGS sequence"/>
</dbReference>
<dbReference type="PRINTS" id="PR00107">
    <property type="entry name" value="PHOSPHOCPHPR"/>
</dbReference>
<dbReference type="PROSITE" id="PS00589">
    <property type="entry name" value="PTS_HPR_SER"/>
    <property type="match status" value="1"/>
</dbReference>
<evidence type="ECO:0000256" key="2">
    <source>
        <dbReference type="ARBA" id="ARBA00004496"/>
    </source>
</evidence>
<dbReference type="SUPFAM" id="SSF55594">
    <property type="entry name" value="HPr-like"/>
    <property type="match status" value="1"/>
</dbReference>
<keyword evidence="8" id="KW-1185">Reference proteome</keyword>
<keyword evidence="4" id="KW-0963">Cytoplasm</keyword>
<dbReference type="RefSeq" id="WP_169324019.1">
    <property type="nucleotide sequence ID" value="NZ_JABCJJ010000005.1"/>
</dbReference>
<dbReference type="EMBL" id="JABCJJ010000005">
    <property type="protein sequence ID" value="NMR19656.1"/>
    <property type="molecule type" value="Genomic_DNA"/>
</dbReference>
<reference evidence="7 8" key="1">
    <citation type="submission" date="2020-04" db="EMBL/GenBank/DDBJ databases">
        <title>Sequencing and Assembly of C. fimi.</title>
        <authorList>
            <person name="Ramsey A.R."/>
        </authorList>
    </citation>
    <scope>NUCLEOTIDE SEQUENCE [LARGE SCALE GENOMIC DNA]</scope>
    <source>
        <strain evidence="7 8">SB</strain>
    </source>
</reference>
<dbReference type="PANTHER" id="PTHR33705">
    <property type="entry name" value="PHOSPHOCARRIER PROTEIN HPR"/>
    <property type="match status" value="1"/>
</dbReference>
<dbReference type="CDD" id="cd00367">
    <property type="entry name" value="PTS-HPr_like"/>
    <property type="match status" value="1"/>
</dbReference>
<feature type="domain" description="HPr" evidence="6">
    <location>
        <begin position="1"/>
        <end position="86"/>
    </location>
</feature>
<evidence type="ECO:0000256" key="5">
    <source>
        <dbReference type="ARBA" id="ARBA00022683"/>
    </source>
</evidence>
<evidence type="ECO:0000259" key="6">
    <source>
        <dbReference type="PROSITE" id="PS51350"/>
    </source>
</evidence>
<proteinExistence type="predicted"/>
<dbReference type="InterPro" id="IPR000032">
    <property type="entry name" value="HPr-like"/>
</dbReference>
<evidence type="ECO:0000256" key="4">
    <source>
        <dbReference type="ARBA" id="ARBA00022490"/>
    </source>
</evidence>
<organism evidence="7 8">
    <name type="scientific">Cellulomonas fimi</name>
    <dbReference type="NCBI Taxonomy" id="1708"/>
    <lineage>
        <taxon>Bacteria</taxon>
        <taxon>Bacillati</taxon>
        <taxon>Actinomycetota</taxon>
        <taxon>Actinomycetes</taxon>
        <taxon>Micrococcales</taxon>
        <taxon>Cellulomonadaceae</taxon>
        <taxon>Cellulomonas</taxon>
    </lineage>
</organism>
<gene>
    <name evidence="7" type="ORF">HIR71_05360</name>
</gene>
<comment type="subcellular location">
    <subcellularLocation>
        <location evidence="2">Cytoplasm</location>
    </subcellularLocation>
</comment>
<dbReference type="AlphaFoldDB" id="A0A7Y0LXE7"/>
<sequence>MPHRRVTIAIAEGLHARPAALFVKLASEQPAKVTIRTDDSEPVDSDSILGVMTLGAGAGDVVVLDADGAGADESLDALETYLTTAG</sequence>
<keyword evidence="5" id="KW-0598">Phosphotransferase system</keyword>
<protein>
    <recommendedName>
        <fullName evidence="3">Phosphocarrier protein HPr</fullName>
    </recommendedName>
</protein>
<evidence type="ECO:0000256" key="3">
    <source>
        <dbReference type="ARBA" id="ARBA00020422"/>
    </source>
</evidence>
<comment type="caution">
    <text evidence="7">The sequence shown here is derived from an EMBL/GenBank/DDBJ whole genome shotgun (WGS) entry which is preliminary data.</text>
</comment>
<dbReference type="PANTHER" id="PTHR33705:SF2">
    <property type="entry name" value="PHOSPHOCARRIER PROTEIN NPR"/>
    <property type="match status" value="1"/>
</dbReference>
<dbReference type="Gene3D" id="3.30.1340.10">
    <property type="entry name" value="HPr-like"/>
    <property type="match status" value="1"/>
</dbReference>
<dbReference type="GO" id="GO:0009401">
    <property type="term" value="P:phosphoenolpyruvate-dependent sugar phosphotransferase system"/>
    <property type="evidence" value="ECO:0007669"/>
    <property type="project" value="UniProtKB-KW"/>
</dbReference>